<evidence type="ECO:0000313" key="2">
    <source>
        <dbReference type="Proteomes" id="UP000827976"/>
    </source>
</evidence>
<protein>
    <submittedName>
        <fullName evidence="1">P-loop containing nucleoside triphosphate hydrolase protein</fullName>
    </submittedName>
</protein>
<name>A0ACB7U509_DIOAL</name>
<dbReference type="EMBL" id="CM037028">
    <property type="protein sequence ID" value="KAH7655429.1"/>
    <property type="molecule type" value="Genomic_DNA"/>
</dbReference>
<reference evidence="2" key="1">
    <citation type="journal article" date="2022" name="Nat. Commun.">
        <title>Chromosome evolution and the genetic basis of agronomically important traits in greater yam.</title>
        <authorList>
            <person name="Bredeson J.V."/>
            <person name="Lyons J.B."/>
            <person name="Oniyinde I.O."/>
            <person name="Okereke N.R."/>
            <person name="Kolade O."/>
            <person name="Nnabue I."/>
            <person name="Nwadili C.O."/>
            <person name="Hribova E."/>
            <person name="Parker M."/>
            <person name="Nwogha J."/>
            <person name="Shu S."/>
            <person name="Carlson J."/>
            <person name="Kariba R."/>
            <person name="Muthemba S."/>
            <person name="Knop K."/>
            <person name="Barton G.J."/>
            <person name="Sherwood A.V."/>
            <person name="Lopez-Montes A."/>
            <person name="Asiedu R."/>
            <person name="Jamnadass R."/>
            <person name="Muchugi A."/>
            <person name="Goodstein D."/>
            <person name="Egesi C.N."/>
            <person name="Featherston J."/>
            <person name="Asfaw A."/>
            <person name="Simpson G.G."/>
            <person name="Dolezel J."/>
            <person name="Hendre P.S."/>
            <person name="Van Deynze A."/>
            <person name="Kumar P.L."/>
            <person name="Obidiegwu J.E."/>
            <person name="Bhattacharjee R."/>
            <person name="Rokhsar D.S."/>
        </authorList>
    </citation>
    <scope>NUCLEOTIDE SEQUENCE [LARGE SCALE GENOMIC DNA]</scope>
    <source>
        <strain evidence="2">cv. TDa95/00328</strain>
    </source>
</reference>
<evidence type="ECO:0000313" key="1">
    <source>
        <dbReference type="EMBL" id="KAH7655429.1"/>
    </source>
</evidence>
<accession>A0ACB7U509</accession>
<sequence>MEEINKAAEADITSHSSSGSKCLLPFYRQTVESGEKKCRLSTSFQSLNLLTDDDIVRKITSIAKQISLITSMMMDEIKLVECYAIGFPREHHFTQNMRGTTSSLPNERILYGTQNVRGTTSSLPNEWILYGRDYEFKHLIELLLKEPNVSGNVSVIPIVGMGGIGKTALAQFVFNCTAIKNHFDKKAWICVSDCFNCFNRDRIIKEILDSVSIGDGSSQTVPVGITTGLVLLEREIKRQLIGKRFLLVLDDVWSQDWQQLLDLLQFAHAEAIKVVVTCRDPKTLGVLGYGGNQISLKGLSDEDSYLLFVKCLYR</sequence>
<keyword evidence="1" id="KW-0378">Hydrolase</keyword>
<keyword evidence="2" id="KW-1185">Reference proteome</keyword>
<comment type="caution">
    <text evidence="1">The sequence shown here is derived from an EMBL/GenBank/DDBJ whole genome shotgun (WGS) entry which is preliminary data.</text>
</comment>
<proteinExistence type="predicted"/>
<dbReference type="Proteomes" id="UP000827976">
    <property type="component" value="Chromosome 18"/>
</dbReference>
<organism evidence="1 2">
    <name type="scientific">Dioscorea alata</name>
    <name type="common">Purple yam</name>
    <dbReference type="NCBI Taxonomy" id="55571"/>
    <lineage>
        <taxon>Eukaryota</taxon>
        <taxon>Viridiplantae</taxon>
        <taxon>Streptophyta</taxon>
        <taxon>Embryophyta</taxon>
        <taxon>Tracheophyta</taxon>
        <taxon>Spermatophyta</taxon>
        <taxon>Magnoliopsida</taxon>
        <taxon>Liliopsida</taxon>
        <taxon>Dioscoreales</taxon>
        <taxon>Dioscoreaceae</taxon>
        <taxon>Dioscorea</taxon>
    </lineage>
</organism>
<gene>
    <name evidence="1" type="ORF">IHE45_18G009500</name>
</gene>